<dbReference type="CDD" id="cd05312">
    <property type="entry name" value="NAD_bind_1_malic_enz"/>
    <property type="match status" value="1"/>
</dbReference>
<evidence type="ECO:0000313" key="13">
    <source>
        <dbReference type="Proteomes" id="UP000646827"/>
    </source>
</evidence>
<evidence type="ECO:0000256" key="4">
    <source>
        <dbReference type="ARBA" id="ARBA00023027"/>
    </source>
</evidence>
<keyword evidence="3 7" id="KW-0479">Metal-binding</keyword>
<dbReference type="AlphaFoldDB" id="A0A8H7S2F7"/>
<dbReference type="PROSITE" id="PS00331">
    <property type="entry name" value="MALIC_ENZYMES"/>
    <property type="match status" value="1"/>
</dbReference>
<dbReference type="SMART" id="SM01274">
    <property type="entry name" value="malic"/>
    <property type="match status" value="1"/>
</dbReference>
<feature type="active site" description="Proton acceptor" evidence="5">
    <location>
        <position position="197"/>
    </location>
</feature>
<evidence type="ECO:0000313" key="12">
    <source>
        <dbReference type="EMBL" id="KAG2220261.1"/>
    </source>
</evidence>
<dbReference type="FunFam" id="3.40.50.720:FF:000182">
    <property type="entry name" value="NAD-dependent malic enzyme"/>
    <property type="match status" value="1"/>
</dbReference>
<evidence type="ECO:0000256" key="1">
    <source>
        <dbReference type="ARBA" id="ARBA00001936"/>
    </source>
</evidence>
<feature type="domain" description="Malic enzyme N-terminal" evidence="11">
    <location>
        <begin position="105"/>
        <end position="283"/>
    </location>
</feature>
<dbReference type="SUPFAM" id="SSF53223">
    <property type="entry name" value="Aminoacid dehydrogenase-like, N-terminal domain"/>
    <property type="match status" value="1"/>
</dbReference>
<dbReference type="InterPro" id="IPR046346">
    <property type="entry name" value="Aminoacid_DH-like_N_sf"/>
</dbReference>
<evidence type="ECO:0000256" key="9">
    <source>
        <dbReference type="SAM" id="MobiDB-lite"/>
    </source>
</evidence>
<comment type="cofactor">
    <cofactor evidence="1">
        <name>Mn(2+)</name>
        <dbReference type="ChEBI" id="CHEBI:29035"/>
    </cofactor>
</comment>
<comment type="cofactor">
    <cofactor evidence="7">
        <name>Mg(2+)</name>
        <dbReference type="ChEBI" id="CHEBI:18420"/>
    </cofactor>
    <cofactor evidence="7">
        <name>Mn(2+)</name>
        <dbReference type="ChEBI" id="CHEBI:29035"/>
    </cofactor>
    <text evidence="7">Divalent metal cations. Prefers magnesium or manganese.</text>
</comment>
<dbReference type="GO" id="GO:0006108">
    <property type="term" value="P:malate metabolic process"/>
    <property type="evidence" value="ECO:0007669"/>
    <property type="project" value="TreeGrafter"/>
</dbReference>
<dbReference type="InterPro" id="IPR015884">
    <property type="entry name" value="Malic_enzyme_CS"/>
</dbReference>
<dbReference type="NCBIfam" id="NF010052">
    <property type="entry name" value="PRK13529.1"/>
    <property type="match status" value="1"/>
</dbReference>
<dbReference type="Pfam" id="PF00390">
    <property type="entry name" value="malic"/>
    <property type="match status" value="1"/>
</dbReference>
<feature type="domain" description="Malic enzyme NAD-binding" evidence="10">
    <location>
        <begin position="293"/>
        <end position="576"/>
    </location>
</feature>
<evidence type="ECO:0000259" key="11">
    <source>
        <dbReference type="SMART" id="SM01274"/>
    </source>
</evidence>
<dbReference type="SUPFAM" id="SSF51735">
    <property type="entry name" value="NAD(P)-binding Rossmann-fold domains"/>
    <property type="match status" value="1"/>
</dbReference>
<name>A0A8H7S2F7_9FUNG</name>
<dbReference type="InterPro" id="IPR012302">
    <property type="entry name" value="Malic_NAD-bd"/>
</dbReference>
<feature type="region of interest" description="Disordered" evidence="9">
    <location>
        <begin position="392"/>
        <end position="415"/>
    </location>
</feature>
<dbReference type="PIRSF" id="PIRSF000106">
    <property type="entry name" value="ME"/>
    <property type="match status" value="1"/>
</dbReference>
<dbReference type="GO" id="GO:0046872">
    <property type="term" value="F:metal ion binding"/>
    <property type="evidence" value="ECO:0007669"/>
    <property type="project" value="UniProtKB-KW"/>
</dbReference>
<feature type="active site" description="Proton donor" evidence="5">
    <location>
        <position position="128"/>
    </location>
</feature>
<organism evidence="12 13">
    <name type="scientific">Circinella minor</name>
    <dbReference type="NCBI Taxonomy" id="1195481"/>
    <lineage>
        <taxon>Eukaryota</taxon>
        <taxon>Fungi</taxon>
        <taxon>Fungi incertae sedis</taxon>
        <taxon>Mucoromycota</taxon>
        <taxon>Mucoromycotina</taxon>
        <taxon>Mucoromycetes</taxon>
        <taxon>Mucorales</taxon>
        <taxon>Lichtheimiaceae</taxon>
        <taxon>Circinella</taxon>
    </lineage>
</organism>
<keyword evidence="13" id="KW-1185">Reference proteome</keyword>
<evidence type="ECO:0000256" key="5">
    <source>
        <dbReference type="PIRSR" id="PIRSR000106-1"/>
    </source>
</evidence>
<keyword evidence="4" id="KW-0520">NAD</keyword>
<evidence type="ECO:0000256" key="8">
    <source>
        <dbReference type="RuleBase" id="RU003426"/>
    </source>
</evidence>
<feature type="binding site" evidence="7">
    <location>
        <position position="268"/>
    </location>
    <ligand>
        <name>a divalent metal cation</name>
        <dbReference type="ChEBI" id="CHEBI:60240"/>
    </ligand>
</feature>
<evidence type="ECO:0000256" key="7">
    <source>
        <dbReference type="PIRSR" id="PIRSR000106-3"/>
    </source>
</evidence>
<dbReference type="PANTHER" id="PTHR23406">
    <property type="entry name" value="MALIC ENZYME-RELATED"/>
    <property type="match status" value="1"/>
</dbReference>
<sequence length="613" mass="69133">MESKFVSPELARQQENSSIRKLHTYGDKPGTPKIVRIYLSGHAILNQPLLNKGTAFTKRERELLELCSLLPYQVNTLEQQTDRVQKQFEQLKRPIVKNIFMQNIHDQNETMYYNFILRDLKRILPIIYTPTEGEYIAKHGVYLNFPESEKIEYTLLEAALQNGMRPKDIDVIVVTDSEQILGIGDQGVGGVAISTAKLTLYTAMAGINPARVLPVVLDVGTNNRTRLEDPLYLGWRHERIRGKDYDAFVHRFVECVRTNFKNAFLHWEDFGVDNARRLLYKYRPTMSTFNDDIQGTGAITLATIMAALKVTGDSMENQTFVIFGTGTAGVGIADQIRTYLQVQKGMSEEEAVKHFWCLDRPGLLTQDMTCGDYVITDQQRVYARTLDEVESWGRGGTNKDSSKGSNNNNTRKEHPQLLDVVKNVKPTVLIGCSTIPGAFTEEVVRAMAEHCENPIIFPLSNPTQLHEAKPADLFKWTEGKAFVATGSPFDPVEYNGRTYEIAECNNSFVFPGIGLGCIVCHTKHCTDQMIFAGANAISECSPSTQSKDRTKGLLPDINDARSVSAKVATAVVQKAIEQNENRYQLNGNDVEKVVREFMWEPKYAEYELMQDQK</sequence>
<proteinExistence type="inferred from homology"/>
<comment type="caution">
    <text evidence="12">The sequence shown here is derived from an EMBL/GenBank/DDBJ whole genome shotgun (WGS) entry which is preliminary data.</text>
</comment>
<evidence type="ECO:0000256" key="3">
    <source>
        <dbReference type="ARBA" id="ARBA00022723"/>
    </source>
</evidence>
<dbReference type="InterPro" id="IPR037062">
    <property type="entry name" value="Malic_N_dom_sf"/>
</dbReference>
<dbReference type="EMBL" id="JAEPRB010000146">
    <property type="protein sequence ID" value="KAG2220261.1"/>
    <property type="molecule type" value="Genomic_DNA"/>
</dbReference>
<dbReference type="OrthoDB" id="5365701at2759"/>
<dbReference type="GO" id="GO:0005739">
    <property type="term" value="C:mitochondrion"/>
    <property type="evidence" value="ECO:0007669"/>
    <property type="project" value="TreeGrafter"/>
</dbReference>
<dbReference type="Proteomes" id="UP000646827">
    <property type="component" value="Unassembled WGS sequence"/>
</dbReference>
<dbReference type="GO" id="GO:0005829">
    <property type="term" value="C:cytosol"/>
    <property type="evidence" value="ECO:0007669"/>
    <property type="project" value="TreeGrafter"/>
</dbReference>
<evidence type="ECO:0000259" key="10">
    <source>
        <dbReference type="SMART" id="SM00919"/>
    </source>
</evidence>
<dbReference type="Pfam" id="PF03949">
    <property type="entry name" value="Malic_M"/>
    <property type="match status" value="1"/>
</dbReference>
<dbReference type="SMART" id="SM00919">
    <property type="entry name" value="Malic_M"/>
    <property type="match status" value="1"/>
</dbReference>
<protein>
    <recommendedName>
        <fullName evidence="8">Malic enzyme</fullName>
    </recommendedName>
</protein>
<dbReference type="Gene3D" id="3.40.50.720">
    <property type="entry name" value="NAD(P)-binding Rossmann-like Domain"/>
    <property type="match status" value="1"/>
</dbReference>
<feature type="binding site" evidence="7">
    <location>
        <position position="292"/>
    </location>
    <ligand>
        <name>a divalent metal cation</name>
        <dbReference type="ChEBI" id="CHEBI:60240"/>
    </ligand>
</feature>
<dbReference type="GO" id="GO:0004471">
    <property type="term" value="F:malate dehydrogenase (decarboxylating) (NAD+) activity"/>
    <property type="evidence" value="ECO:0007669"/>
    <property type="project" value="TreeGrafter"/>
</dbReference>
<feature type="binding site" evidence="7">
    <location>
        <position position="269"/>
    </location>
    <ligand>
        <name>a divalent metal cation</name>
        <dbReference type="ChEBI" id="CHEBI:60240"/>
    </ligand>
</feature>
<dbReference type="PANTHER" id="PTHR23406:SF34">
    <property type="entry name" value="NAD-DEPENDENT MALIC ENZYME, MITOCHONDRIAL"/>
    <property type="match status" value="1"/>
</dbReference>
<gene>
    <name evidence="12" type="ORF">INT45_009876</name>
</gene>
<dbReference type="GO" id="GO:0051287">
    <property type="term" value="F:NAD binding"/>
    <property type="evidence" value="ECO:0007669"/>
    <property type="project" value="InterPro"/>
</dbReference>
<evidence type="ECO:0000256" key="6">
    <source>
        <dbReference type="PIRSR" id="PIRSR000106-2"/>
    </source>
</evidence>
<accession>A0A8H7S2F7</accession>
<dbReference type="InterPro" id="IPR001891">
    <property type="entry name" value="Malic_OxRdtase"/>
</dbReference>
<comment type="similarity">
    <text evidence="2 8">Belongs to the malic enzymes family.</text>
</comment>
<evidence type="ECO:0000256" key="2">
    <source>
        <dbReference type="ARBA" id="ARBA00008785"/>
    </source>
</evidence>
<keyword evidence="8" id="KW-0560">Oxidoreductase</keyword>
<feature type="binding site" evidence="6">
    <location>
        <position position="461"/>
    </location>
    <ligand>
        <name>(S)-malate</name>
        <dbReference type="ChEBI" id="CHEBI:15589"/>
    </ligand>
</feature>
<dbReference type="InterPro" id="IPR036291">
    <property type="entry name" value="NAD(P)-bd_dom_sf"/>
</dbReference>
<dbReference type="Gene3D" id="3.40.50.10380">
    <property type="entry name" value="Malic enzyme, N-terminal domain"/>
    <property type="match status" value="1"/>
</dbReference>
<feature type="binding site" evidence="6">
    <location>
        <position position="505"/>
    </location>
    <ligand>
        <name>(S)-malate</name>
        <dbReference type="ChEBI" id="CHEBI:15589"/>
    </ligand>
</feature>
<dbReference type="PRINTS" id="PR00072">
    <property type="entry name" value="MALOXRDTASE"/>
</dbReference>
<dbReference type="InterPro" id="IPR012301">
    <property type="entry name" value="Malic_N_dom"/>
</dbReference>
<reference evidence="12 13" key="1">
    <citation type="submission" date="2020-12" db="EMBL/GenBank/DDBJ databases">
        <title>Metabolic potential, ecology and presence of endohyphal bacteria is reflected in genomic diversity of Mucoromycotina.</title>
        <authorList>
            <person name="Muszewska A."/>
            <person name="Okrasinska A."/>
            <person name="Steczkiewicz K."/>
            <person name="Drgas O."/>
            <person name="Orlowska M."/>
            <person name="Perlinska-Lenart U."/>
            <person name="Aleksandrzak-Piekarczyk T."/>
            <person name="Szatraj K."/>
            <person name="Zielenkiewicz U."/>
            <person name="Pilsyk S."/>
            <person name="Malc E."/>
            <person name="Mieczkowski P."/>
            <person name="Kruszewska J.S."/>
            <person name="Biernat P."/>
            <person name="Pawlowska J."/>
        </authorList>
    </citation>
    <scope>NUCLEOTIDE SEQUENCE [LARGE SCALE GENOMIC DNA]</scope>
    <source>
        <strain evidence="12 13">CBS 142.35</strain>
    </source>
</reference>